<evidence type="ECO:0000313" key="4">
    <source>
        <dbReference type="EMBL" id="SMP95466.1"/>
    </source>
</evidence>
<reference evidence="4 5" key="1">
    <citation type="submission" date="2017-05" db="EMBL/GenBank/DDBJ databases">
        <authorList>
            <person name="Varghese N."/>
            <person name="Submissions S."/>
        </authorList>
    </citation>
    <scope>NUCLEOTIDE SEQUENCE [LARGE SCALE GENOMIC DNA]</scope>
    <source>
        <strain evidence="4 5">DSM 18015</strain>
    </source>
</reference>
<dbReference type="InterPro" id="IPR050639">
    <property type="entry name" value="SSR_resolvase"/>
</dbReference>
<gene>
    <name evidence="4" type="ORF">SAMN05421679_107136</name>
</gene>
<dbReference type="EMBL" id="FXUO01000007">
    <property type="protein sequence ID" value="SMP95466.1"/>
    <property type="molecule type" value="Genomic_DNA"/>
</dbReference>
<dbReference type="PANTHER" id="PTHR30461">
    <property type="entry name" value="DNA-INVERTASE FROM LAMBDOID PROPHAGE"/>
    <property type="match status" value="1"/>
</dbReference>
<sequence length="218" mass="24767">MEYVSYYRVSTQRQGNSGLGLDAQKRTVETFLKNKKPIKEFIDVESGTAKGNNRKGLKDALEYCKQHKVTLILSKLDRLSRSVSFIAQLMDSEVEFVICEFPTANKFTLHIFAALAEQEARYISERTKSALAELKRKGVKLGSPQNLNAEARAKGLEVRQQKARDNENTKKASILISSLRQKGLSFQEIADSLNEYDYKTSSNCKFSKVQVRRIFLKS</sequence>
<keyword evidence="2" id="KW-0233">DNA recombination</keyword>
<organism evidence="4 5">
    <name type="scientific">Epilithonimonas pallida</name>
    <dbReference type="NCBI Taxonomy" id="373671"/>
    <lineage>
        <taxon>Bacteria</taxon>
        <taxon>Pseudomonadati</taxon>
        <taxon>Bacteroidota</taxon>
        <taxon>Flavobacteriia</taxon>
        <taxon>Flavobacteriales</taxon>
        <taxon>Weeksellaceae</taxon>
        <taxon>Chryseobacterium group</taxon>
        <taxon>Epilithonimonas</taxon>
    </lineage>
</organism>
<evidence type="ECO:0000259" key="3">
    <source>
        <dbReference type="PROSITE" id="PS51736"/>
    </source>
</evidence>
<proteinExistence type="predicted"/>
<feature type="domain" description="Resolvase/invertase-type recombinase catalytic" evidence="3">
    <location>
        <begin position="2"/>
        <end position="138"/>
    </location>
</feature>
<dbReference type="Pfam" id="PF00239">
    <property type="entry name" value="Resolvase"/>
    <property type="match status" value="1"/>
</dbReference>
<protein>
    <submittedName>
        <fullName evidence="4">Site-specific DNA recombinase</fullName>
    </submittedName>
</protein>
<dbReference type="InterPro" id="IPR036162">
    <property type="entry name" value="Resolvase-like_N_sf"/>
</dbReference>
<accession>A0ABY1R5H1</accession>
<dbReference type="CDD" id="cd00338">
    <property type="entry name" value="Ser_Recombinase"/>
    <property type="match status" value="1"/>
</dbReference>
<evidence type="ECO:0000313" key="5">
    <source>
        <dbReference type="Proteomes" id="UP001158050"/>
    </source>
</evidence>
<dbReference type="PROSITE" id="PS51736">
    <property type="entry name" value="RECOMBINASES_3"/>
    <property type="match status" value="1"/>
</dbReference>
<name>A0ABY1R5H1_9FLAO</name>
<comment type="caution">
    <text evidence="4">The sequence shown here is derived from an EMBL/GenBank/DDBJ whole genome shotgun (WGS) entry which is preliminary data.</text>
</comment>
<dbReference type="Proteomes" id="UP001158050">
    <property type="component" value="Unassembled WGS sequence"/>
</dbReference>
<dbReference type="SMART" id="SM00857">
    <property type="entry name" value="Resolvase"/>
    <property type="match status" value="1"/>
</dbReference>
<keyword evidence="1" id="KW-0238">DNA-binding</keyword>
<evidence type="ECO:0000256" key="2">
    <source>
        <dbReference type="ARBA" id="ARBA00023172"/>
    </source>
</evidence>
<dbReference type="SUPFAM" id="SSF53041">
    <property type="entry name" value="Resolvase-like"/>
    <property type="match status" value="1"/>
</dbReference>
<dbReference type="InterPro" id="IPR006119">
    <property type="entry name" value="Resolv_N"/>
</dbReference>
<dbReference type="Gene3D" id="3.40.50.1390">
    <property type="entry name" value="Resolvase, N-terminal catalytic domain"/>
    <property type="match status" value="1"/>
</dbReference>
<dbReference type="PANTHER" id="PTHR30461:SF2">
    <property type="entry name" value="SERINE RECOMBINASE PINE-RELATED"/>
    <property type="match status" value="1"/>
</dbReference>
<evidence type="ECO:0000256" key="1">
    <source>
        <dbReference type="ARBA" id="ARBA00023125"/>
    </source>
</evidence>
<keyword evidence="5" id="KW-1185">Reference proteome</keyword>
<dbReference type="RefSeq" id="WP_283417537.1">
    <property type="nucleotide sequence ID" value="NZ_FXUO01000007.1"/>
</dbReference>